<dbReference type="FunFam" id="3.40.50.300:FF:000025">
    <property type="entry name" value="ATP-dependent Clp protease subunit"/>
    <property type="match status" value="1"/>
</dbReference>
<dbReference type="Pfam" id="PF00004">
    <property type="entry name" value="AAA"/>
    <property type="match status" value="1"/>
</dbReference>
<dbReference type="CDD" id="cd00009">
    <property type="entry name" value="AAA"/>
    <property type="match status" value="1"/>
</dbReference>
<dbReference type="SUPFAM" id="SSF81923">
    <property type="entry name" value="Double Clp-N motif"/>
    <property type="match status" value="1"/>
</dbReference>
<dbReference type="Gene3D" id="1.10.1780.10">
    <property type="entry name" value="Clp, N-terminal domain"/>
    <property type="match status" value="1"/>
</dbReference>
<proteinExistence type="inferred from homology"/>
<dbReference type="PANTHER" id="PTHR11638">
    <property type="entry name" value="ATP-DEPENDENT CLP PROTEASE"/>
    <property type="match status" value="1"/>
</dbReference>
<dbReference type="Pfam" id="PF17871">
    <property type="entry name" value="AAA_lid_9"/>
    <property type="match status" value="1"/>
</dbReference>
<sequence length="1035" mass="113630">MTFRNAAFLTRRVRHRTGRTMTTLLIFSSLLLSFSTLSHGLVPHSSSLLSRRRLSTGPSPSTAAFRIRRDLPSSLRRLPARGLRMVFDRMSEPCIESIHASMRECASLGLPSVAEEVSLLGLAMRPEGAAGTFERYGLTEKKIRNELRIMFAKDGGGVGGFFGTMKANDAELPFSPSFRKTMGRAAKEAAAMNSKTIKSEHLLLALLDPEYHAMSDQFMGAHATLMRVGGPEMEDLKKFREDLLEDLRTRKEKELVSGLESVGASDATLESVCIDLTAAAIRGELDEVFGRDNEVRSVIRTLCRRRKNNPCLVGEAGVGKTAIAEAVATMLAKGLGNADDVLDDDGSECPASLRNTRVLSLELSNLVAGTKYRGEFEERLQSIMKELADEEEKGERRSILFIDEIHTLVGAGSAEGGIDAANILKPALARGKIRIIGATTIAEYRKYIEKDAALERRMQPINVSEPTPSEAINILKGLAETYGKHHDVVYQPEAIKAAVLLSDRYLTDRTLPDKAIDLIDEVGATIALASKEEKKVVTEENIAAIVAEMSGVPIGRLGVGEGERLMALEGEMESRVVGQSRAVRAVARAVRRARSGLRDQSRPVASFLFCGPTGVGKTELCKTLAATYFRSEKDMLRLDMSEYMDRHTVSRLTGPPPGYIGYEEGGQLTEAVRKNSHAVVLLDELEKAHGDVLNILLQILEDGQLTDGKGRTVNFKNVILVMTSNLGSKKILDLMVEKNEKFTPSKKKKKKRTSVSLMEAYVPPSFEPVELDAVMAEVKTNPQSMELIMSAMADPELTKAMQMAMRGNQADLVDAGKNNSKVAKFLEHFWSILNSNNACVHPQVEVDSALYAAMSDVVKSELEAEMRPEFLNRIDEIVVFSPLGDADLIQVASLMIQDVLGRAEREKFIVLQVGDGLLRSVVRDGKADAYRFGARPMRRAVQRYFEDTVSDAIVGGFLEEGDSAMVDILQQGGKLQVVRERDGKILEIEVEEIDAGIGSRSRTTSNLGEVRDDEHEDVTHGVYVNGNDLQPSSIQ</sequence>
<dbReference type="Gene3D" id="3.40.50.300">
    <property type="entry name" value="P-loop containing nucleotide triphosphate hydrolases"/>
    <property type="match status" value="2"/>
</dbReference>
<organism evidence="8">
    <name type="scientific">Corethron hystrix</name>
    <dbReference type="NCBI Taxonomy" id="216773"/>
    <lineage>
        <taxon>Eukaryota</taxon>
        <taxon>Sar</taxon>
        <taxon>Stramenopiles</taxon>
        <taxon>Ochrophyta</taxon>
        <taxon>Bacillariophyta</taxon>
        <taxon>Coscinodiscophyceae</taxon>
        <taxon>Corethrophycidae</taxon>
        <taxon>Corethrales</taxon>
        <taxon>Corethraceae</taxon>
        <taxon>Corethron</taxon>
    </lineage>
</organism>
<feature type="domain" description="Clp ATPase C-terminal" evidence="7">
    <location>
        <begin position="883"/>
        <end position="977"/>
    </location>
</feature>
<evidence type="ECO:0000259" key="7">
    <source>
        <dbReference type="SMART" id="SM01086"/>
    </source>
</evidence>
<dbReference type="AlphaFoldDB" id="A0A7S1B9M0"/>
<dbReference type="InterPro" id="IPR003593">
    <property type="entry name" value="AAA+_ATPase"/>
</dbReference>
<evidence type="ECO:0000256" key="1">
    <source>
        <dbReference type="ARBA" id="ARBA00022737"/>
    </source>
</evidence>
<dbReference type="GO" id="GO:0005737">
    <property type="term" value="C:cytoplasm"/>
    <property type="evidence" value="ECO:0007669"/>
    <property type="project" value="TreeGrafter"/>
</dbReference>
<dbReference type="Pfam" id="PF10431">
    <property type="entry name" value="ClpB_D2-small"/>
    <property type="match status" value="1"/>
</dbReference>
<dbReference type="InterPro" id="IPR028299">
    <property type="entry name" value="ClpA/B_CS2"/>
</dbReference>
<dbReference type="InterPro" id="IPR004176">
    <property type="entry name" value="Clp_R_N"/>
</dbReference>
<dbReference type="Gene3D" id="1.10.8.60">
    <property type="match status" value="2"/>
</dbReference>
<dbReference type="InterPro" id="IPR003959">
    <property type="entry name" value="ATPase_AAA_core"/>
</dbReference>
<keyword evidence="1" id="KW-0677">Repeat</keyword>
<dbReference type="InterPro" id="IPR019489">
    <property type="entry name" value="Clp_ATPase_C"/>
</dbReference>
<dbReference type="InterPro" id="IPR027417">
    <property type="entry name" value="P-loop_NTPase"/>
</dbReference>
<dbReference type="PROSITE" id="PS00871">
    <property type="entry name" value="CLPAB_2"/>
    <property type="match status" value="1"/>
</dbReference>
<dbReference type="InterPro" id="IPR036628">
    <property type="entry name" value="Clp_N_dom_sf"/>
</dbReference>
<evidence type="ECO:0000256" key="5">
    <source>
        <dbReference type="RuleBase" id="RU004432"/>
    </source>
</evidence>
<dbReference type="InterPro" id="IPR018368">
    <property type="entry name" value="ClpA/B_CS1"/>
</dbReference>
<dbReference type="SUPFAM" id="SSF52540">
    <property type="entry name" value="P-loop containing nucleoside triphosphate hydrolases"/>
    <property type="match status" value="2"/>
</dbReference>
<dbReference type="SMART" id="SM01086">
    <property type="entry name" value="ClpB_D2-small"/>
    <property type="match status" value="1"/>
</dbReference>
<evidence type="ECO:0000256" key="2">
    <source>
        <dbReference type="ARBA" id="ARBA00022741"/>
    </source>
</evidence>
<keyword evidence="3 5" id="KW-0067">ATP-binding</keyword>
<evidence type="ECO:0000256" key="4">
    <source>
        <dbReference type="ARBA" id="ARBA00023186"/>
    </source>
</evidence>
<dbReference type="SMART" id="SM00382">
    <property type="entry name" value="AAA"/>
    <property type="match status" value="2"/>
</dbReference>
<dbReference type="GO" id="GO:0034605">
    <property type="term" value="P:cellular response to heat"/>
    <property type="evidence" value="ECO:0007669"/>
    <property type="project" value="TreeGrafter"/>
</dbReference>
<dbReference type="Pfam" id="PF07724">
    <property type="entry name" value="AAA_2"/>
    <property type="match status" value="1"/>
</dbReference>
<feature type="domain" description="AAA+ ATPase" evidence="6">
    <location>
        <begin position="306"/>
        <end position="465"/>
    </location>
</feature>
<comment type="similarity">
    <text evidence="5">Belongs to the ClpA/ClpB family.</text>
</comment>
<dbReference type="Pfam" id="PF02861">
    <property type="entry name" value="Clp_N"/>
    <property type="match status" value="1"/>
</dbReference>
<dbReference type="PROSITE" id="PS00870">
    <property type="entry name" value="CLPAB_1"/>
    <property type="match status" value="1"/>
</dbReference>
<dbReference type="InterPro" id="IPR050130">
    <property type="entry name" value="ClpA_ClpB"/>
</dbReference>
<dbReference type="PANTHER" id="PTHR11638:SF18">
    <property type="entry name" value="HEAT SHOCK PROTEIN 104"/>
    <property type="match status" value="1"/>
</dbReference>
<dbReference type="EMBL" id="HBFR01007523">
    <property type="protein sequence ID" value="CAD8878236.1"/>
    <property type="molecule type" value="Transcribed_RNA"/>
</dbReference>
<evidence type="ECO:0000259" key="6">
    <source>
        <dbReference type="SMART" id="SM00382"/>
    </source>
</evidence>
<evidence type="ECO:0008006" key="9">
    <source>
        <dbReference type="Google" id="ProtNLM"/>
    </source>
</evidence>
<dbReference type="InterPro" id="IPR041546">
    <property type="entry name" value="ClpA/ClpB_AAA_lid"/>
</dbReference>
<dbReference type="GO" id="GO:0016887">
    <property type="term" value="F:ATP hydrolysis activity"/>
    <property type="evidence" value="ECO:0007669"/>
    <property type="project" value="InterPro"/>
</dbReference>
<reference evidence="8" key="1">
    <citation type="submission" date="2021-01" db="EMBL/GenBank/DDBJ databases">
        <authorList>
            <person name="Corre E."/>
            <person name="Pelletier E."/>
            <person name="Niang G."/>
            <person name="Scheremetjew M."/>
            <person name="Finn R."/>
            <person name="Kale V."/>
            <person name="Holt S."/>
            <person name="Cochrane G."/>
            <person name="Meng A."/>
            <person name="Brown T."/>
            <person name="Cohen L."/>
        </authorList>
    </citation>
    <scope>NUCLEOTIDE SEQUENCE</scope>
    <source>
        <strain evidence="8">308</strain>
    </source>
</reference>
<dbReference type="InterPro" id="IPR001270">
    <property type="entry name" value="ClpA/B"/>
</dbReference>
<protein>
    <recommendedName>
        <fullName evidence="9">Clp R domain-containing protein</fullName>
    </recommendedName>
</protein>
<feature type="domain" description="AAA+ ATPase" evidence="6">
    <location>
        <begin position="603"/>
        <end position="752"/>
    </location>
</feature>
<evidence type="ECO:0000313" key="8">
    <source>
        <dbReference type="EMBL" id="CAD8878236.1"/>
    </source>
</evidence>
<dbReference type="GO" id="GO:0005524">
    <property type="term" value="F:ATP binding"/>
    <property type="evidence" value="ECO:0007669"/>
    <property type="project" value="UniProtKB-KW"/>
</dbReference>
<name>A0A7S1B9M0_9STRA</name>
<gene>
    <name evidence="8" type="ORF">CHYS00102_LOCUS5420</name>
</gene>
<keyword evidence="4 5" id="KW-0143">Chaperone</keyword>
<keyword evidence="2 5" id="KW-0547">Nucleotide-binding</keyword>
<dbReference type="PRINTS" id="PR00300">
    <property type="entry name" value="CLPPROTEASEA"/>
</dbReference>
<dbReference type="CDD" id="cd19499">
    <property type="entry name" value="RecA-like_ClpB_Hsp104-like"/>
    <property type="match status" value="1"/>
</dbReference>
<accession>A0A7S1B9M0</accession>
<evidence type="ECO:0000256" key="3">
    <source>
        <dbReference type="ARBA" id="ARBA00022840"/>
    </source>
</evidence>